<dbReference type="CDD" id="cd01106">
    <property type="entry name" value="HTH_TipAL-Mta"/>
    <property type="match status" value="1"/>
</dbReference>
<gene>
    <name evidence="6" type="ORF">STRCR_0901</name>
</gene>
<evidence type="ECO:0000256" key="2">
    <source>
        <dbReference type="ARBA" id="ARBA00023125"/>
    </source>
</evidence>
<comment type="caution">
    <text evidence="6">The sequence shown here is derived from an EMBL/GenBank/DDBJ whole genome shotgun (WGS) entry which is preliminary data.</text>
</comment>
<reference evidence="6" key="1">
    <citation type="submission" date="2011-07" db="EMBL/GenBank/DDBJ databases">
        <authorList>
            <person name="Stanhope M.J."/>
            <person name="Durkin A.S."/>
            <person name="Hostetler J."/>
            <person name="Kim M."/>
            <person name="Radune D."/>
            <person name="Singh I."/>
            <person name="Town C.D."/>
        </authorList>
    </citation>
    <scope>NUCLEOTIDE SEQUENCE [LARGE SCALE GENOMIC DNA]</scope>
    <source>
        <strain evidence="6">HS-6</strain>
    </source>
</reference>
<dbReference type="AlphaFoldDB" id="G5JSC3"/>
<dbReference type="PROSITE" id="PS50937">
    <property type="entry name" value="HTH_MERR_2"/>
    <property type="match status" value="1"/>
</dbReference>
<dbReference type="InterPro" id="IPR012925">
    <property type="entry name" value="TipAS_dom"/>
</dbReference>
<evidence type="ECO:0000259" key="5">
    <source>
        <dbReference type="PROSITE" id="PS50937"/>
    </source>
</evidence>
<dbReference type="SUPFAM" id="SSF46955">
    <property type="entry name" value="Putative DNA-binding domain"/>
    <property type="match status" value="1"/>
</dbReference>
<keyword evidence="2" id="KW-0238">DNA-binding</keyword>
<dbReference type="SUPFAM" id="SSF89082">
    <property type="entry name" value="Antibiotic binding domain of TipA-like multidrug resistance regulators"/>
    <property type="match status" value="1"/>
</dbReference>
<dbReference type="GO" id="GO:0003700">
    <property type="term" value="F:DNA-binding transcription factor activity"/>
    <property type="evidence" value="ECO:0007669"/>
    <property type="project" value="InterPro"/>
</dbReference>
<evidence type="ECO:0000256" key="4">
    <source>
        <dbReference type="ARBA" id="ARBA00023163"/>
    </source>
</evidence>
<dbReference type="InterPro" id="IPR047057">
    <property type="entry name" value="MerR_fam"/>
</dbReference>
<evidence type="ECO:0000313" key="6">
    <source>
        <dbReference type="EMBL" id="EHI74155.1"/>
    </source>
</evidence>
<dbReference type="RefSeq" id="WP_004227025.1">
    <property type="nucleotide sequence ID" value="NZ_AEUV02000002.1"/>
</dbReference>
<dbReference type="InterPro" id="IPR036244">
    <property type="entry name" value="TipA-like_antibiotic-bd"/>
</dbReference>
<keyword evidence="1" id="KW-0805">Transcription regulation</keyword>
<dbReference type="Pfam" id="PF07739">
    <property type="entry name" value="TipAS"/>
    <property type="match status" value="1"/>
</dbReference>
<dbReference type="PANTHER" id="PTHR30204:SF90">
    <property type="entry name" value="HTH-TYPE TRANSCRIPTIONAL ACTIVATOR MTA"/>
    <property type="match status" value="1"/>
</dbReference>
<protein>
    <submittedName>
        <fullName evidence="6">HTH-type transcriptional activator mta</fullName>
    </submittedName>
</protein>
<proteinExistence type="predicted"/>
<name>G5JSC3_STRCG</name>
<accession>G5JSC3</accession>
<dbReference type="PANTHER" id="PTHR30204">
    <property type="entry name" value="REDOX-CYCLING DRUG-SENSING TRANSCRIPTIONAL ACTIVATOR SOXR"/>
    <property type="match status" value="1"/>
</dbReference>
<dbReference type="InterPro" id="IPR000551">
    <property type="entry name" value="MerR-type_HTH_dom"/>
</dbReference>
<dbReference type="eggNOG" id="COG0789">
    <property type="taxonomic scope" value="Bacteria"/>
</dbReference>
<dbReference type="STRING" id="873449.STRCR_0901"/>
<feature type="domain" description="HTH merR-type" evidence="5">
    <location>
        <begin position="1"/>
        <end position="70"/>
    </location>
</feature>
<dbReference type="InterPro" id="IPR009061">
    <property type="entry name" value="DNA-bd_dom_put_sf"/>
</dbReference>
<sequence>MKTVKEMSQLSGVSVRTLHYYDEIDLLKPSQVAENGYRYYDHKAIARLQEILLFRELEFPLKTIKKIVDSPSYDQQAALAEQIKLLEVKKAHLEGVLAHARRLQDGGDTMTFTAFDKSQLEALETEAKERWESTQAYQAFAAKTNQKDFSKMTDEMMVIMSEFGRLKDLDPTDDKVQAQVKVLQDYISETFYPCSPEILAGLGKMYVADNRFSQTIDQTGGTGIAQFVSQAIAHYCKG</sequence>
<evidence type="ECO:0000256" key="1">
    <source>
        <dbReference type="ARBA" id="ARBA00023015"/>
    </source>
</evidence>
<dbReference type="Gene3D" id="1.10.490.50">
    <property type="entry name" value="Antibiotic binding domain of TipA-like multidrug resistance regulators"/>
    <property type="match status" value="1"/>
</dbReference>
<evidence type="ECO:0000313" key="7">
    <source>
        <dbReference type="Proteomes" id="UP000004322"/>
    </source>
</evidence>
<dbReference type="Proteomes" id="UP000004322">
    <property type="component" value="Unassembled WGS sequence"/>
</dbReference>
<organism evidence="6 7">
    <name type="scientific">Streptococcus criceti HS-6</name>
    <dbReference type="NCBI Taxonomy" id="873449"/>
    <lineage>
        <taxon>Bacteria</taxon>
        <taxon>Bacillati</taxon>
        <taxon>Bacillota</taxon>
        <taxon>Bacilli</taxon>
        <taxon>Lactobacillales</taxon>
        <taxon>Streptococcaceae</taxon>
        <taxon>Streptococcus</taxon>
    </lineage>
</organism>
<dbReference type="EMBL" id="AEUV02000002">
    <property type="protein sequence ID" value="EHI74155.1"/>
    <property type="molecule type" value="Genomic_DNA"/>
</dbReference>
<keyword evidence="4" id="KW-0804">Transcription</keyword>
<dbReference type="OrthoDB" id="9814833at2"/>
<keyword evidence="3" id="KW-0010">Activator</keyword>
<dbReference type="SMART" id="SM00422">
    <property type="entry name" value="HTH_MERR"/>
    <property type="match status" value="1"/>
</dbReference>
<keyword evidence="7" id="KW-1185">Reference proteome</keyword>
<dbReference type="Pfam" id="PF13411">
    <property type="entry name" value="MerR_1"/>
    <property type="match status" value="1"/>
</dbReference>
<evidence type="ECO:0000256" key="3">
    <source>
        <dbReference type="ARBA" id="ARBA00023159"/>
    </source>
</evidence>
<dbReference type="GO" id="GO:0003677">
    <property type="term" value="F:DNA binding"/>
    <property type="evidence" value="ECO:0007669"/>
    <property type="project" value="UniProtKB-KW"/>
</dbReference>
<dbReference type="Gene3D" id="1.10.1660.10">
    <property type="match status" value="1"/>
</dbReference>